<dbReference type="GO" id="GO:0050660">
    <property type="term" value="F:flavin adenine dinucleotide binding"/>
    <property type="evidence" value="ECO:0007669"/>
    <property type="project" value="InterPro"/>
</dbReference>
<name>A0A640W1S3_9RHOB</name>
<reference evidence="10 11" key="1">
    <citation type="submission" date="2019-12" db="EMBL/GenBank/DDBJ databases">
        <title>Roseobacter cerasinus sp. nov., isolated from seawater around aquaculture.</title>
        <authorList>
            <person name="Muramatsu S."/>
            <person name="Takabe Y."/>
            <person name="Mori K."/>
            <person name="Takaichi S."/>
            <person name="Hanada S."/>
        </authorList>
    </citation>
    <scope>NUCLEOTIDE SEQUENCE [LARGE SCALE GENOMIC DNA]</scope>
    <source>
        <strain evidence="10 11">AI77</strain>
    </source>
</reference>
<evidence type="ECO:0000259" key="7">
    <source>
        <dbReference type="Pfam" id="PF00441"/>
    </source>
</evidence>
<evidence type="ECO:0000256" key="2">
    <source>
        <dbReference type="ARBA" id="ARBA00009347"/>
    </source>
</evidence>
<evidence type="ECO:0000313" key="10">
    <source>
        <dbReference type="EMBL" id="GFE52436.1"/>
    </source>
</evidence>
<dbReference type="Pfam" id="PF02771">
    <property type="entry name" value="Acyl-CoA_dh_N"/>
    <property type="match status" value="1"/>
</dbReference>
<dbReference type="OrthoDB" id="9775090at2"/>
<comment type="cofactor">
    <cofactor evidence="1 6">
        <name>FAD</name>
        <dbReference type="ChEBI" id="CHEBI:57692"/>
    </cofactor>
</comment>
<dbReference type="InterPro" id="IPR009100">
    <property type="entry name" value="AcylCoA_DH/oxidase_NM_dom_sf"/>
</dbReference>
<dbReference type="RefSeq" id="WP_159981078.1">
    <property type="nucleotide sequence ID" value="NZ_BLIV01000012.1"/>
</dbReference>
<organism evidence="10 11">
    <name type="scientific">Roseobacter cerasinus</name>
    <dbReference type="NCBI Taxonomy" id="2602289"/>
    <lineage>
        <taxon>Bacteria</taxon>
        <taxon>Pseudomonadati</taxon>
        <taxon>Pseudomonadota</taxon>
        <taxon>Alphaproteobacteria</taxon>
        <taxon>Rhodobacterales</taxon>
        <taxon>Roseobacteraceae</taxon>
        <taxon>Roseobacter</taxon>
    </lineage>
</organism>
<keyword evidence="3 6" id="KW-0285">Flavoprotein</keyword>
<evidence type="ECO:0000259" key="8">
    <source>
        <dbReference type="Pfam" id="PF02770"/>
    </source>
</evidence>
<dbReference type="InterPro" id="IPR037069">
    <property type="entry name" value="AcylCoA_DH/ox_N_sf"/>
</dbReference>
<evidence type="ECO:0000256" key="4">
    <source>
        <dbReference type="ARBA" id="ARBA00022827"/>
    </source>
</evidence>
<dbReference type="InterPro" id="IPR006091">
    <property type="entry name" value="Acyl-CoA_Oxase/DH_mid-dom"/>
</dbReference>
<comment type="caution">
    <text evidence="10">The sequence shown here is derived from an EMBL/GenBank/DDBJ whole genome shotgun (WGS) entry which is preliminary data.</text>
</comment>
<evidence type="ECO:0000313" key="11">
    <source>
        <dbReference type="Proteomes" id="UP000436522"/>
    </source>
</evidence>
<feature type="domain" description="Acyl-CoA dehydrogenase/oxidase C-terminal" evidence="7">
    <location>
        <begin position="241"/>
        <end position="353"/>
    </location>
</feature>
<proteinExistence type="inferred from homology"/>
<evidence type="ECO:0000259" key="9">
    <source>
        <dbReference type="Pfam" id="PF02771"/>
    </source>
</evidence>
<dbReference type="AlphaFoldDB" id="A0A640W1S3"/>
<keyword evidence="11" id="KW-1185">Reference proteome</keyword>
<protein>
    <submittedName>
        <fullName evidence="10">Acyl-CoA dehydrogenase</fullName>
    </submittedName>
</protein>
<dbReference type="CDD" id="cd00567">
    <property type="entry name" value="ACAD"/>
    <property type="match status" value="1"/>
</dbReference>
<dbReference type="EMBL" id="BLIV01000012">
    <property type="protein sequence ID" value="GFE52436.1"/>
    <property type="molecule type" value="Genomic_DNA"/>
</dbReference>
<evidence type="ECO:0000256" key="1">
    <source>
        <dbReference type="ARBA" id="ARBA00001974"/>
    </source>
</evidence>
<sequence>MQFGDTEDRRMLSDMLRRFLAENYANDMRSKLAETQSGFSAEIWAGLAELGIIGALFSEEVGGFGGAGFDISTVFEELGRAGTVEPLLDTLYAGGLIADLGDEAQKELLAPVIAGEKQIAFAHGEPGSRYDLSHVETHAAQTAAGFTLTGAKSVVGNGAAADTIVVSARTSGEVRDANGISLFVVPVNAKGLSRKPYAKLDGGNAAEIALDGVEVPSSALLGPLGCAFDAIEFRAASAITAICAEALGAMEQAKDLTVEYLKTRQQFGRPIGKFQALQHRMVEILIDVEQARSAVINAADHLEGDRLTRERMVSAAKNLIGRTGRRISEECVQMHGGIGMTEEYALSHFARRLILIDHVLGDADHHLERFIALGKSA</sequence>
<gene>
    <name evidence="10" type="ORF">So717_41890</name>
</gene>
<comment type="similarity">
    <text evidence="2 6">Belongs to the acyl-CoA dehydrogenase family.</text>
</comment>
<dbReference type="Gene3D" id="2.40.110.10">
    <property type="entry name" value="Butyryl-CoA Dehydrogenase, subunit A, domain 2"/>
    <property type="match status" value="1"/>
</dbReference>
<dbReference type="InterPro" id="IPR009075">
    <property type="entry name" value="AcylCo_DH/oxidase_C"/>
</dbReference>
<accession>A0A640W1S3</accession>
<dbReference type="Pfam" id="PF00441">
    <property type="entry name" value="Acyl-CoA_dh_1"/>
    <property type="match status" value="1"/>
</dbReference>
<dbReference type="InterPro" id="IPR013786">
    <property type="entry name" value="AcylCoA_DH/ox_N"/>
</dbReference>
<dbReference type="GO" id="GO:0003995">
    <property type="term" value="F:acyl-CoA dehydrogenase activity"/>
    <property type="evidence" value="ECO:0007669"/>
    <property type="project" value="TreeGrafter"/>
</dbReference>
<evidence type="ECO:0000256" key="5">
    <source>
        <dbReference type="ARBA" id="ARBA00023002"/>
    </source>
</evidence>
<dbReference type="Gene3D" id="1.20.140.10">
    <property type="entry name" value="Butyryl-CoA Dehydrogenase, subunit A, domain 3"/>
    <property type="match status" value="1"/>
</dbReference>
<keyword evidence="4 6" id="KW-0274">FAD</keyword>
<feature type="domain" description="Acyl-CoA dehydrogenase/oxidase N-terminal" evidence="9">
    <location>
        <begin position="6"/>
        <end position="115"/>
    </location>
</feature>
<dbReference type="InterPro" id="IPR046373">
    <property type="entry name" value="Acyl-CoA_Oxase/DH_mid-dom_sf"/>
</dbReference>
<feature type="domain" description="Acyl-CoA oxidase/dehydrogenase middle" evidence="8">
    <location>
        <begin position="120"/>
        <end position="200"/>
    </location>
</feature>
<dbReference type="Gene3D" id="1.10.540.10">
    <property type="entry name" value="Acyl-CoA dehydrogenase/oxidase, N-terminal domain"/>
    <property type="match status" value="1"/>
</dbReference>
<dbReference type="InterPro" id="IPR036250">
    <property type="entry name" value="AcylCo_DH-like_C"/>
</dbReference>
<dbReference type="Pfam" id="PF02770">
    <property type="entry name" value="Acyl-CoA_dh_M"/>
    <property type="match status" value="1"/>
</dbReference>
<keyword evidence="5 6" id="KW-0560">Oxidoreductase</keyword>
<dbReference type="SUPFAM" id="SSF56645">
    <property type="entry name" value="Acyl-CoA dehydrogenase NM domain-like"/>
    <property type="match status" value="1"/>
</dbReference>
<evidence type="ECO:0000256" key="3">
    <source>
        <dbReference type="ARBA" id="ARBA00022630"/>
    </source>
</evidence>
<dbReference type="SUPFAM" id="SSF47203">
    <property type="entry name" value="Acyl-CoA dehydrogenase C-terminal domain-like"/>
    <property type="match status" value="1"/>
</dbReference>
<evidence type="ECO:0000256" key="6">
    <source>
        <dbReference type="RuleBase" id="RU362125"/>
    </source>
</evidence>
<dbReference type="Proteomes" id="UP000436522">
    <property type="component" value="Unassembled WGS sequence"/>
</dbReference>
<dbReference type="PANTHER" id="PTHR43884">
    <property type="entry name" value="ACYL-COA DEHYDROGENASE"/>
    <property type="match status" value="1"/>
</dbReference>
<dbReference type="PANTHER" id="PTHR43884:SF20">
    <property type="entry name" value="ACYL-COA DEHYDROGENASE FADE28"/>
    <property type="match status" value="1"/>
</dbReference>